<dbReference type="PANTHER" id="PTHR34371">
    <property type="entry name" value="OS01G0551000 PROTEIN"/>
    <property type="match status" value="1"/>
</dbReference>
<dbReference type="PANTHER" id="PTHR34371:SF6">
    <property type="entry name" value="MEMBRANE-ASSOCIATED KINASE REGULATOR 6"/>
    <property type="match status" value="1"/>
</dbReference>
<protein>
    <submittedName>
        <fullName evidence="2">Uncharacterized protein</fullName>
    </submittedName>
</protein>
<proteinExistence type="predicted"/>
<dbReference type="EMBL" id="JAAGAX010000015">
    <property type="protein sequence ID" value="KAF2291902.1"/>
    <property type="molecule type" value="Genomic_DNA"/>
</dbReference>
<evidence type="ECO:0000313" key="3">
    <source>
        <dbReference type="Proteomes" id="UP000467840"/>
    </source>
</evidence>
<dbReference type="AlphaFoldDB" id="A0A6A6KSB8"/>
<comment type="caution">
    <text evidence="2">The sequence shown here is derived from an EMBL/GenBank/DDBJ whole genome shotgun (WGS) entry which is preliminary data.</text>
</comment>
<reference evidence="2 3" key="1">
    <citation type="journal article" date="2020" name="Mol. Plant">
        <title>The Chromosome-Based Rubber Tree Genome Provides New Insights into Spurge Genome Evolution and Rubber Biosynthesis.</title>
        <authorList>
            <person name="Liu J."/>
            <person name="Shi C."/>
            <person name="Shi C.C."/>
            <person name="Li W."/>
            <person name="Zhang Q.J."/>
            <person name="Zhang Y."/>
            <person name="Li K."/>
            <person name="Lu H.F."/>
            <person name="Shi C."/>
            <person name="Zhu S.T."/>
            <person name="Xiao Z.Y."/>
            <person name="Nan H."/>
            <person name="Yue Y."/>
            <person name="Zhu X.G."/>
            <person name="Wu Y."/>
            <person name="Hong X.N."/>
            <person name="Fan G.Y."/>
            <person name="Tong Y."/>
            <person name="Zhang D."/>
            <person name="Mao C.L."/>
            <person name="Liu Y.L."/>
            <person name="Hao S.J."/>
            <person name="Liu W.Q."/>
            <person name="Lv M.Q."/>
            <person name="Zhang H.B."/>
            <person name="Liu Y."/>
            <person name="Hu-Tang G.R."/>
            <person name="Wang J.P."/>
            <person name="Wang J.H."/>
            <person name="Sun Y.H."/>
            <person name="Ni S.B."/>
            <person name="Chen W.B."/>
            <person name="Zhang X.C."/>
            <person name="Jiao Y.N."/>
            <person name="Eichler E.E."/>
            <person name="Li G.H."/>
            <person name="Liu X."/>
            <person name="Gao L.Z."/>
        </authorList>
    </citation>
    <scope>NUCLEOTIDE SEQUENCE [LARGE SCALE GENOMIC DNA]</scope>
    <source>
        <strain evidence="3">cv. GT1</strain>
        <tissue evidence="2">Leaf</tissue>
    </source>
</reference>
<name>A0A6A6KSB8_HEVBR</name>
<feature type="region of interest" description="Disordered" evidence="1">
    <location>
        <begin position="1"/>
        <end position="31"/>
    </location>
</feature>
<evidence type="ECO:0000256" key="1">
    <source>
        <dbReference type="SAM" id="MobiDB-lite"/>
    </source>
</evidence>
<accession>A0A6A6KSB8</accession>
<gene>
    <name evidence="2" type="ORF">GH714_036063</name>
</gene>
<dbReference type="Pfam" id="PF05097">
    <property type="entry name" value="DUF688"/>
    <property type="match status" value="1"/>
</dbReference>
<evidence type="ECO:0000313" key="2">
    <source>
        <dbReference type="EMBL" id="KAF2291902.1"/>
    </source>
</evidence>
<feature type="compositionally biased region" description="Polar residues" evidence="1">
    <location>
        <begin position="18"/>
        <end position="31"/>
    </location>
</feature>
<sequence length="212" mass="23833">MGSEPSPTPKLSFFSLPSKPQESPGLSTSPIHTLASVPFLWEEAPGKPRPWTTNQVHPNSKTARCLELPPRLLREARVNNMPSPTTVLDEPYLSAHHQSLSRSSSLSFGKGRSLFSSFENLARRDGKGRVIFGSSRWGSFRRNKQVVEGSVDFSSSPVFDRRGVDGVTAKVKITRIRKSSFLGFSSTRSQLWTDIYKSFKQVAPWRRRQQKN</sequence>
<keyword evidence="3" id="KW-1185">Reference proteome</keyword>
<organism evidence="2 3">
    <name type="scientific">Hevea brasiliensis</name>
    <name type="common">Para rubber tree</name>
    <name type="synonym">Siphonia brasiliensis</name>
    <dbReference type="NCBI Taxonomy" id="3981"/>
    <lineage>
        <taxon>Eukaryota</taxon>
        <taxon>Viridiplantae</taxon>
        <taxon>Streptophyta</taxon>
        <taxon>Embryophyta</taxon>
        <taxon>Tracheophyta</taxon>
        <taxon>Spermatophyta</taxon>
        <taxon>Magnoliopsida</taxon>
        <taxon>eudicotyledons</taxon>
        <taxon>Gunneridae</taxon>
        <taxon>Pentapetalae</taxon>
        <taxon>rosids</taxon>
        <taxon>fabids</taxon>
        <taxon>Malpighiales</taxon>
        <taxon>Euphorbiaceae</taxon>
        <taxon>Crotonoideae</taxon>
        <taxon>Micrandreae</taxon>
        <taxon>Hevea</taxon>
    </lineage>
</organism>
<dbReference type="Proteomes" id="UP000467840">
    <property type="component" value="Chromosome 2"/>
</dbReference>
<dbReference type="InterPro" id="IPR007789">
    <property type="entry name" value="DUF688"/>
</dbReference>